<dbReference type="InterPro" id="IPR003439">
    <property type="entry name" value="ABC_transporter-like_ATP-bd"/>
</dbReference>
<feature type="compositionally biased region" description="Basic residues" evidence="4">
    <location>
        <begin position="261"/>
        <end position="272"/>
    </location>
</feature>
<evidence type="ECO:0000256" key="1">
    <source>
        <dbReference type="ARBA" id="ARBA00022448"/>
    </source>
</evidence>
<dbReference type="InterPro" id="IPR017871">
    <property type="entry name" value="ABC_transporter-like_CS"/>
</dbReference>
<dbReference type="GO" id="GO:0016887">
    <property type="term" value="F:ATP hydrolysis activity"/>
    <property type="evidence" value="ECO:0007669"/>
    <property type="project" value="InterPro"/>
</dbReference>
<reference evidence="6 7" key="1">
    <citation type="submission" date="2018-11" db="EMBL/GenBank/DDBJ databases">
        <title>Sequencing the genomes of 1000 actinobacteria strains.</title>
        <authorList>
            <person name="Klenk H.-P."/>
        </authorList>
    </citation>
    <scope>NUCLEOTIDE SEQUENCE [LARGE SCALE GENOMIC DNA]</scope>
    <source>
        <strain evidence="6 7">DSM 11294</strain>
    </source>
</reference>
<accession>A0A3N2BAI0</accession>
<keyword evidence="2" id="KW-0547">Nucleotide-binding</keyword>
<dbReference type="FunFam" id="3.40.50.300:FF:000032">
    <property type="entry name" value="Export ABC transporter ATP-binding protein"/>
    <property type="match status" value="1"/>
</dbReference>
<evidence type="ECO:0000259" key="5">
    <source>
        <dbReference type="PROSITE" id="PS50893"/>
    </source>
</evidence>
<feature type="region of interest" description="Disordered" evidence="4">
    <location>
        <begin position="232"/>
        <end position="272"/>
    </location>
</feature>
<dbReference type="GO" id="GO:0005886">
    <property type="term" value="C:plasma membrane"/>
    <property type="evidence" value="ECO:0007669"/>
    <property type="project" value="TreeGrafter"/>
</dbReference>
<dbReference type="Gene3D" id="3.40.50.300">
    <property type="entry name" value="P-loop containing nucleotide triphosphate hydrolases"/>
    <property type="match status" value="1"/>
</dbReference>
<dbReference type="SMART" id="SM00382">
    <property type="entry name" value="AAA"/>
    <property type="match status" value="1"/>
</dbReference>
<dbReference type="GO" id="GO:0098796">
    <property type="term" value="C:membrane protein complex"/>
    <property type="evidence" value="ECO:0007669"/>
    <property type="project" value="UniProtKB-ARBA"/>
</dbReference>
<organism evidence="6 7">
    <name type="scientific">Bogoriella caseilytica</name>
    <dbReference type="NCBI Taxonomy" id="56055"/>
    <lineage>
        <taxon>Bacteria</taxon>
        <taxon>Bacillati</taxon>
        <taxon>Actinomycetota</taxon>
        <taxon>Actinomycetes</taxon>
        <taxon>Micrococcales</taxon>
        <taxon>Bogoriellaceae</taxon>
        <taxon>Bogoriella</taxon>
    </lineage>
</organism>
<dbReference type="Proteomes" id="UP000280668">
    <property type="component" value="Unassembled WGS sequence"/>
</dbReference>
<proteinExistence type="predicted"/>
<gene>
    <name evidence="6" type="ORF">EDD31_0633</name>
</gene>
<feature type="compositionally biased region" description="Gly residues" evidence="4">
    <location>
        <begin position="236"/>
        <end position="257"/>
    </location>
</feature>
<keyword evidence="3 6" id="KW-0067">ATP-binding</keyword>
<evidence type="ECO:0000256" key="2">
    <source>
        <dbReference type="ARBA" id="ARBA00022741"/>
    </source>
</evidence>
<sequence>MMVGMSVPVLETENLVKVYGQGSTAFEALKGLTFEIQYGESVAVVGKSGSGKSTLMHLLALLDEPTHGVVAMDGRPVSGLDAKKISKLRNETFGFVFQQFFLNPNQTVLENVTLPLKIAGIGRSERQRRGLAVLEQLEMADKATKKATTLSGGQKQRACIARALINEPSVLFADEPTGNLDTATSDVVEDILFGLHRNQGITLVVVTHDEDLAAKCERRLFMQDGLIVREERGVAGPSGGGPSGSGPSGSGPSGGGAPAATRRRLFGRRNAR</sequence>
<evidence type="ECO:0000256" key="4">
    <source>
        <dbReference type="SAM" id="MobiDB-lite"/>
    </source>
</evidence>
<dbReference type="InterPro" id="IPR015854">
    <property type="entry name" value="ABC_transpr_LolD-like"/>
</dbReference>
<dbReference type="PANTHER" id="PTHR24220">
    <property type="entry name" value="IMPORT ATP-BINDING PROTEIN"/>
    <property type="match status" value="1"/>
</dbReference>
<evidence type="ECO:0000313" key="7">
    <source>
        <dbReference type="Proteomes" id="UP000280668"/>
    </source>
</evidence>
<keyword evidence="7" id="KW-1185">Reference proteome</keyword>
<dbReference type="EMBL" id="RKHK01000001">
    <property type="protein sequence ID" value="ROR72283.1"/>
    <property type="molecule type" value="Genomic_DNA"/>
</dbReference>
<dbReference type="InterPro" id="IPR027417">
    <property type="entry name" value="P-loop_NTPase"/>
</dbReference>
<dbReference type="GO" id="GO:0022857">
    <property type="term" value="F:transmembrane transporter activity"/>
    <property type="evidence" value="ECO:0007669"/>
    <property type="project" value="TreeGrafter"/>
</dbReference>
<dbReference type="InterPro" id="IPR017911">
    <property type="entry name" value="MacB-like_ATP-bd"/>
</dbReference>
<dbReference type="SUPFAM" id="SSF52540">
    <property type="entry name" value="P-loop containing nucleoside triphosphate hydrolases"/>
    <property type="match status" value="1"/>
</dbReference>
<dbReference type="CDD" id="cd03255">
    <property type="entry name" value="ABC_MJ0796_LolCDE_FtsE"/>
    <property type="match status" value="1"/>
</dbReference>
<dbReference type="PROSITE" id="PS00211">
    <property type="entry name" value="ABC_TRANSPORTER_1"/>
    <property type="match status" value="1"/>
</dbReference>
<dbReference type="PROSITE" id="PS50893">
    <property type="entry name" value="ABC_TRANSPORTER_2"/>
    <property type="match status" value="1"/>
</dbReference>
<dbReference type="GO" id="GO:0005524">
    <property type="term" value="F:ATP binding"/>
    <property type="evidence" value="ECO:0007669"/>
    <property type="project" value="UniProtKB-KW"/>
</dbReference>
<name>A0A3N2BAI0_9MICO</name>
<dbReference type="Pfam" id="PF00005">
    <property type="entry name" value="ABC_tran"/>
    <property type="match status" value="1"/>
</dbReference>
<keyword evidence="1" id="KW-0813">Transport</keyword>
<dbReference type="InterPro" id="IPR003593">
    <property type="entry name" value="AAA+_ATPase"/>
</dbReference>
<evidence type="ECO:0000313" key="6">
    <source>
        <dbReference type="EMBL" id="ROR72283.1"/>
    </source>
</evidence>
<evidence type="ECO:0000256" key="3">
    <source>
        <dbReference type="ARBA" id="ARBA00022840"/>
    </source>
</evidence>
<dbReference type="PANTHER" id="PTHR24220:SF86">
    <property type="entry name" value="ABC TRANSPORTER ABCH.1"/>
    <property type="match status" value="1"/>
</dbReference>
<comment type="caution">
    <text evidence="6">The sequence shown here is derived from an EMBL/GenBank/DDBJ whole genome shotgun (WGS) entry which is preliminary data.</text>
</comment>
<protein>
    <submittedName>
        <fullName evidence="6">Putative ABC transport system ATP-binding protein</fullName>
    </submittedName>
</protein>
<feature type="domain" description="ABC transporter" evidence="5">
    <location>
        <begin position="10"/>
        <end position="249"/>
    </location>
</feature>
<dbReference type="AlphaFoldDB" id="A0A3N2BAI0"/>